<evidence type="ECO:0000259" key="1">
    <source>
        <dbReference type="PROSITE" id="PS50181"/>
    </source>
</evidence>
<dbReference type="CDD" id="cd09917">
    <property type="entry name" value="F-box_SF"/>
    <property type="match status" value="1"/>
</dbReference>
<dbReference type="GeneID" id="85363177"/>
<dbReference type="RefSeq" id="XP_060326644.1">
    <property type="nucleotide sequence ID" value="XM_060479629.1"/>
</dbReference>
<reference evidence="2" key="1">
    <citation type="submission" date="2023-06" db="EMBL/GenBank/DDBJ databases">
        <authorList>
            <consortium name="Lawrence Berkeley National Laboratory"/>
            <person name="Ahrendt S."/>
            <person name="Sahu N."/>
            <person name="Indic B."/>
            <person name="Wong-Bajracharya J."/>
            <person name="Merenyi Z."/>
            <person name="Ke H.-M."/>
            <person name="Monk M."/>
            <person name="Kocsube S."/>
            <person name="Drula E."/>
            <person name="Lipzen A."/>
            <person name="Balint B."/>
            <person name="Henrissat B."/>
            <person name="Andreopoulos B."/>
            <person name="Martin F.M."/>
            <person name="Harder C.B."/>
            <person name="Rigling D."/>
            <person name="Ford K.L."/>
            <person name="Foster G.D."/>
            <person name="Pangilinan J."/>
            <person name="Papanicolaou A."/>
            <person name="Barry K."/>
            <person name="LaButti K."/>
            <person name="Viragh M."/>
            <person name="Koriabine M."/>
            <person name="Yan M."/>
            <person name="Riley R."/>
            <person name="Champramary S."/>
            <person name="Plett K.L."/>
            <person name="Tsai I.J."/>
            <person name="Slot J."/>
            <person name="Sipos G."/>
            <person name="Plett J."/>
            <person name="Nagy L.G."/>
            <person name="Grigoriev I.V."/>
        </authorList>
    </citation>
    <scope>NUCLEOTIDE SEQUENCE</scope>
    <source>
        <strain evidence="2">CCBAS 213</strain>
    </source>
</reference>
<dbReference type="InterPro" id="IPR001810">
    <property type="entry name" value="F-box_dom"/>
</dbReference>
<dbReference type="InterPro" id="IPR036047">
    <property type="entry name" value="F-box-like_dom_sf"/>
</dbReference>
<dbReference type="EMBL" id="JAUEPS010000040">
    <property type="protein sequence ID" value="KAK0448929.1"/>
    <property type="molecule type" value="Genomic_DNA"/>
</dbReference>
<name>A0AA39JWW6_ARMTA</name>
<accession>A0AA39JWW6</accession>
<feature type="domain" description="F-box" evidence="1">
    <location>
        <begin position="1"/>
        <end position="44"/>
    </location>
</feature>
<organism evidence="2 3">
    <name type="scientific">Armillaria tabescens</name>
    <name type="common">Ringless honey mushroom</name>
    <name type="synonym">Agaricus tabescens</name>
    <dbReference type="NCBI Taxonomy" id="1929756"/>
    <lineage>
        <taxon>Eukaryota</taxon>
        <taxon>Fungi</taxon>
        <taxon>Dikarya</taxon>
        <taxon>Basidiomycota</taxon>
        <taxon>Agaricomycotina</taxon>
        <taxon>Agaricomycetes</taxon>
        <taxon>Agaricomycetidae</taxon>
        <taxon>Agaricales</taxon>
        <taxon>Marasmiineae</taxon>
        <taxon>Physalacriaceae</taxon>
        <taxon>Desarmillaria</taxon>
    </lineage>
</organism>
<keyword evidence="3" id="KW-1185">Reference proteome</keyword>
<sequence length="653" mass="75040">MPLDVLLEIFGHLLPYDVLRLARLTKEFRRLLMHPSSRSCWRASLSNVPNLPDTFPGMTEPAWVNLVFHPQCHVYLPHFLHESNAKSHYQFCSRNMPVTVMLAGMLPMQIDRSEPPIVPMQLGLTCPKATGRKHILRQDFHDLANQFKLTNNPQEKELFKSQKSAMAREIEQRARECLVWTKCYSIDQLTEIIGQKANRLRAIHNKLVDLGWTQELDFLERQNDYHILSEHRFVDQTRPLTDRIWTRIEPAIIELLQDVRVRRLQAEHDALIRARKNVALSILRTYKRINIPFSGFMPECPDYFEFPDVRAIIHRPPEETIDHTSFEHIPPLLPDLIEAWRDRVHEELYALIKDSDPTSTIDEREALHLATTIFTCETCTHIYHDLSDSNSDLGIVNGFGIMTYPGVLSHKCLTRGEADPADIPAPIEKVDAIVYVSNKRSNRLAWSSHTLRIIPRHAGIAEDIVIAAGKDPKTTSAVEMDQLLLYFFCMDCATFEDVDRVEQASGKIWKWRLAFRHILRKHYTSGKAHWCILTPNQILQYSLEPPSKFLTFRVMAGNYLCKWCLDSSTESSPVPRHFIQDHIRARHDIDDPAENSDYIRVFGTPPDRSGAFFTARLKAADVRALVKQMDSGSPVIKTESDEDVSLNGGGLLH</sequence>
<proteinExistence type="predicted"/>
<protein>
    <recommendedName>
        <fullName evidence="1">F-box domain-containing protein</fullName>
    </recommendedName>
</protein>
<dbReference type="Pfam" id="PF00646">
    <property type="entry name" value="F-box"/>
    <property type="match status" value="1"/>
</dbReference>
<evidence type="ECO:0000313" key="3">
    <source>
        <dbReference type="Proteomes" id="UP001175211"/>
    </source>
</evidence>
<dbReference type="PROSITE" id="PS50181">
    <property type="entry name" value="FBOX"/>
    <property type="match status" value="1"/>
</dbReference>
<gene>
    <name evidence="2" type="ORF">EV420DRAFT_1711200</name>
</gene>
<evidence type="ECO:0000313" key="2">
    <source>
        <dbReference type="EMBL" id="KAK0448929.1"/>
    </source>
</evidence>
<dbReference type="SUPFAM" id="SSF81383">
    <property type="entry name" value="F-box domain"/>
    <property type="match status" value="1"/>
</dbReference>
<comment type="caution">
    <text evidence="2">The sequence shown here is derived from an EMBL/GenBank/DDBJ whole genome shotgun (WGS) entry which is preliminary data.</text>
</comment>
<dbReference type="Proteomes" id="UP001175211">
    <property type="component" value="Unassembled WGS sequence"/>
</dbReference>
<dbReference type="AlphaFoldDB" id="A0AA39JWW6"/>